<dbReference type="InterPro" id="IPR035909">
    <property type="entry name" value="CheB_C"/>
</dbReference>
<evidence type="ECO:0000256" key="1">
    <source>
        <dbReference type="ARBA" id="ARBA00022801"/>
    </source>
</evidence>
<dbReference type="RefSeq" id="WP_107753983.1">
    <property type="nucleotide sequence ID" value="NZ_QDDR01000005.1"/>
</dbReference>
<dbReference type="PROSITE" id="PS50122">
    <property type="entry name" value="CHEB"/>
    <property type="match status" value="1"/>
</dbReference>
<dbReference type="EC" id="3.1.1.61" evidence="2"/>
<organism evidence="6 7">
    <name type="scientific">Pararhodobacter aggregans</name>
    <dbReference type="NCBI Taxonomy" id="404875"/>
    <lineage>
        <taxon>Bacteria</taxon>
        <taxon>Pseudomonadati</taxon>
        <taxon>Pseudomonadota</taxon>
        <taxon>Alphaproteobacteria</taxon>
        <taxon>Rhodobacterales</taxon>
        <taxon>Paracoccaceae</taxon>
        <taxon>Pararhodobacter</taxon>
    </lineage>
</organism>
<keyword evidence="1 4" id="KW-0378">Hydrolase</keyword>
<dbReference type="OrthoDB" id="9793421at2"/>
<evidence type="ECO:0000259" key="5">
    <source>
        <dbReference type="PROSITE" id="PS50122"/>
    </source>
</evidence>
<feature type="domain" description="CheB-type methylesterase" evidence="5">
    <location>
        <begin position="125"/>
        <end position="316"/>
    </location>
</feature>
<feature type="active site" evidence="4">
    <location>
        <position position="258"/>
    </location>
</feature>
<dbReference type="EMBL" id="QDDR01000005">
    <property type="protein sequence ID" value="PVE47518.1"/>
    <property type="molecule type" value="Genomic_DNA"/>
</dbReference>
<feature type="active site" evidence="4">
    <location>
        <position position="163"/>
    </location>
</feature>
<dbReference type="AlphaFoldDB" id="A0A2T7USF0"/>
<dbReference type="PANTHER" id="PTHR42872:SF6">
    <property type="entry name" value="PROTEIN-GLUTAMATE METHYLESTERASE_PROTEIN-GLUTAMINE GLUTAMINASE"/>
    <property type="match status" value="1"/>
</dbReference>
<reference evidence="6 7" key="1">
    <citation type="journal article" date="2011" name="Syst. Appl. Microbiol.">
        <title>Defluviimonas denitrificans gen. nov., sp. nov., and Pararhodobacter aggregans gen. nov., sp. nov., non-phototrophic Rhodobacteraceae from the biofilter of a marine aquaculture.</title>
        <authorList>
            <person name="Foesel B.U."/>
            <person name="Drake H.L."/>
            <person name="Schramm A."/>
        </authorList>
    </citation>
    <scope>NUCLEOTIDE SEQUENCE [LARGE SCALE GENOMIC DNA]</scope>
    <source>
        <strain evidence="6 7">D1-19</strain>
    </source>
</reference>
<comment type="catalytic activity">
    <reaction evidence="3">
        <text>[protein]-L-glutamate 5-O-methyl ester + H2O = L-glutamyl-[protein] + methanol + H(+)</text>
        <dbReference type="Rhea" id="RHEA:23236"/>
        <dbReference type="Rhea" id="RHEA-COMP:10208"/>
        <dbReference type="Rhea" id="RHEA-COMP:10311"/>
        <dbReference type="ChEBI" id="CHEBI:15377"/>
        <dbReference type="ChEBI" id="CHEBI:15378"/>
        <dbReference type="ChEBI" id="CHEBI:17790"/>
        <dbReference type="ChEBI" id="CHEBI:29973"/>
        <dbReference type="ChEBI" id="CHEBI:82795"/>
        <dbReference type="EC" id="3.1.1.61"/>
    </reaction>
</comment>
<dbReference type="InterPro" id="IPR000673">
    <property type="entry name" value="Sig_transdc_resp-reg_Me-estase"/>
</dbReference>
<evidence type="ECO:0000313" key="6">
    <source>
        <dbReference type="EMBL" id="PVE47518.1"/>
    </source>
</evidence>
<dbReference type="Gene3D" id="3.40.50.180">
    <property type="entry name" value="Methylesterase CheB, C-terminal domain"/>
    <property type="match status" value="1"/>
</dbReference>
<accession>A0A2T7USF0</accession>
<evidence type="ECO:0000313" key="7">
    <source>
        <dbReference type="Proteomes" id="UP000244810"/>
    </source>
</evidence>
<keyword evidence="4" id="KW-0145">Chemotaxis</keyword>
<dbReference type="CDD" id="cd16432">
    <property type="entry name" value="CheB_Rec"/>
    <property type="match status" value="1"/>
</dbReference>
<dbReference type="Proteomes" id="UP000244810">
    <property type="component" value="Unassembled WGS sequence"/>
</dbReference>
<dbReference type="SUPFAM" id="SSF52738">
    <property type="entry name" value="Methylesterase CheB, C-terminal domain"/>
    <property type="match status" value="1"/>
</dbReference>
<protein>
    <recommendedName>
        <fullName evidence="2">protein-glutamate methylesterase</fullName>
        <ecNumber evidence="2">3.1.1.61</ecNumber>
    </recommendedName>
</protein>
<name>A0A2T7USF0_9RHOB</name>
<feature type="active site" evidence="4">
    <location>
        <position position="137"/>
    </location>
</feature>
<evidence type="ECO:0000256" key="3">
    <source>
        <dbReference type="ARBA" id="ARBA00048267"/>
    </source>
</evidence>
<dbReference type="Pfam" id="PF01339">
    <property type="entry name" value="CheB_methylest"/>
    <property type="match status" value="1"/>
</dbReference>
<dbReference type="GO" id="GO:0006935">
    <property type="term" value="P:chemotaxis"/>
    <property type="evidence" value="ECO:0007669"/>
    <property type="project" value="UniProtKB-UniRule"/>
</dbReference>
<comment type="caution">
    <text evidence="6">The sequence shown here is derived from an EMBL/GenBank/DDBJ whole genome shotgun (WGS) entry which is preliminary data.</text>
</comment>
<dbReference type="PANTHER" id="PTHR42872">
    <property type="entry name" value="PROTEIN-GLUTAMATE METHYLESTERASE/PROTEIN-GLUTAMINE GLUTAMINASE"/>
    <property type="match status" value="1"/>
</dbReference>
<evidence type="ECO:0000256" key="4">
    <source>
        <dbReference type="PROSITE-ProRule" id="PRU00050"/>
    </source>
</evidence>
<keyword evidence="7" id="KW-1185">Reference proteome</keyword>
<dbReference type="GO" id="GO:0005737">
    <property type="term" value="C:cytoplasm"/>
    <property type="evidence" value="ECO:0007669"/>
    <property type="project" value="InterPro"/>
</dbReference>
<dbReference type="GO" id="GO:0008984">
    <property type="term" value="F:protein-glutamate methylesterase activity"/>
    <property type="evidence" value="ECO:0007669"/>
    <property type="project" value="UniProtKB-EC"/>
</dbReference>
<proteinExistence type="predicted"/>
<dbReference type="GO" id="GO:0000156">
    <property type="term" value="F:phosphorelay response regulator activity"/>
    <property type="evidence" value="ECO:0007669"/>
    <property type="project" value="InterPro"/>
</dbReference>
<evidence type="ECO:0000256" key="2">
    <source>
        <dbReference type="ARBA" id="ARBA00039140"/>
    </source>
</evidence>
<sequence>MRILVADPDKTRRRRLAERLAALADVTISDLCSDLTETFNAVEHRPPTLALLAEELTRRPEFEMMEILFRTLSVRWTALAARPGAPGLDPEGDDATLAEGLRRCLVGGRLPPPAAGAGLLRAVDPSGADRLILIGSSTGGVDALLRVLGSFPADCPPTLVVQHTGAAYSAGLARLLDRNVVPDVREAAEGEVPAFGRILIAPGAEAHLVLENATSLRCRLKAGDRLSGHRPSVDALFHSAVPVARRVTAALLTGMGRDGAEGLLALRQAGARTIGQDRATSVVYGMPGAARDLDAVDQELPLSAIGPALLKATQRIRA</sequence>
<gene>
    <name evidence="6" type="ORF">DDE23_11815</name>
</gene>